<dbReference type="EMBL" id="LR788186">
    <property type="protein sequence ID" value="CAB3264048.1"/>
    <property type="molecule type" value="mRNA"/>
</dbReference>
<dbReference type="InterPro" id="IPR019560">
    <property type="entry name" value="Mitochondrial_18_kDa_protein"/>
</dbReference>
<evidence type="ECO:0000256" key="2">
    <source>
        <dbReference type="ARBA" id="ARBA00017835"/>
    </source>
</evidence>
<evidence type="ECO:0000256" key="3">
    <source>
        <dbReference type="ARBA" id="ARBA00029631"/>
    </source>
</evidence>
<comment type="similarity">
    <text evidence="1">Belongs to the MTFP1 family.</text>
</comment>
<gene>
    <name evidence="4" type="primary">Mtfp1</name>
</gene>
<evidence type="ECO:0000313" key="4">
    <source>
        <dbReference type="EMBL" id="CAB3264048.1"/>
    </source>
</evidence>
<dbReference type="Pfam" id="PF10558">
    <property type="entry name" value="MTP18"/>
    <property type="match status" value="1"/>
</dbReference>
<dbReference type="AlphaFoldDB" id="A0A6F9DM34"/>
<accession>A0A6F9DM34</accession>
<protein>
    <recommendedName>
        <fullName evidence="2">Mitochondrial fission process protein 1</fullName>
    </recommendedName>
    <alternativeName>
        <fullName evidence="3">Mitochondrial 18 kDa protein</fullName>
    </alternativeName>
</protein>
<proteinExistence type="evidence at transcript level"/>
<dbReference type="GO" id="GO:0000266">
    <property type="term" value="P:mitochondrial fission"/>
    <property type="evidence" value="ECO:0007669"/>
    <property type="project" value="TreeGrafter"/>
</dbReference>
<evidence type="ECO:0000256" key="1">
    <source>
        <dbReference type="ARBA" id="ARBA00009224"/>
    </source>
</evidence>
<dbReference type="GO" id="GO:0005739">
    <property type="term" value="C:mitochondrion"/>
    <property type="evidence" value="ECO:0007669"/>
    <property type="project" value="TreeGrafter"/>
</dbReference>
<organism evidence="4">
    <name type="scientific">Phallusia mammillata</name>
    <dbReference type="NCBI Taxonomy" id="59560"/>
    <lineage>
        <taxon>Eukaryota</taxon>
        <taxon>Metazoa</taxon>
        <taxon>Chordata</taxon>
        <taxon>Tunicata</taxon>
        <taxon>Ascidiacea</taxon>
        <taxon>Phlebobranchia</taxon>
        <taxon>Ascidiidae</taxon>
        <taxon>Phallusia</taxon>
    </lineage>
</organism>
<name>A0A6F9DM34_9ASCI</name>
<sequence length="176" mass="19603">MENALLEQIVMQKKTETNDKDIFRDTPLRYLGYANEVGEAFRSLVPKSFVWASYMVASTYVLADATSKCHYALEKSKAPSNNAVTSPPASFVDALVWQSFASVIIPGITINRLCAGMLFGLRKTIPILPLTAHKWISTISGLLAIPIIIHPIDRSVDVVMNNSLRKLYFTKQSPDR</sequence>
<dbReference type="PANTHER" id="PTHR11001">
    <property type="entry name" value="MITOCHONDRIAL FISSION PROCESS PROTEIN 1"/>
    <property type="match status" value="1"/>
</dbReference>
<reference evidence="4" key="1">
    <citation type="submission" date="2020-04" db="EMBL/GenBank/DDBJ databases">
        <authorList>
            <person name="Neveu A P."/>
        </authorList>
    </citation>
    <scope>NUCLEOTIDE SEQUENCE</scope>
    <source>
        <tissue evidence="4">Whole embryo</tissue>
    </source>
</reference>
<dbReference type="PANTHER" id="PTHR11001:SF2">
    <property type="entry name" value="MITOCHONDRIAL FISSION PROCESS PROTEIN 1"/>
    <property type="match status" value="1"/>
</dbReference>